<evidence type="ECO:0000313" key="2">
    <source>
        <dbReference type="Proteomes" id="UP000650524"/>
    </source>
</evidence>
<gene>
    <name evidence="1" type="ORF">H8E19_16735</name>
</gene>
<accession>A0A8J6N2L1</accession>
<dbReference type="AlphaFoldDB" id="A0A8J6N2L1"/>
<organism evidence="1 2">
    <name type="scientific">Candidatus Desulfacyla euxinica</name>
    <dbReference type="NCBI Taxonomy" id="2841693"/>
    <lineage>
        <taxon>Bacteria</taxon>
        <taxon>Deltaproteobacteria</taxon>
        <taxon>Candidatus Desulfacyla</taxon>
    </lineage>
</organism>
<reference evidence="1 2" key="1">
    <citation type="submission" date="2020-08" db="EMBL/GenBank/DDBJ databases">
        <title>Bridging the membrane lipid divide: bacteria of the FCB group superphylum have the potential to synthesize archaeal ether lipids.</title>
        <authorList>
            <person name="Villanueva L."/>
            <person name="Von Meijenfeldt F.A.B."/>
            <person name="Westbye A.B."/>
            <person name="Yadav S."/>
            <person name="Hopmans E.C."/>
            <person name="Dutilh B.E."/>
            <person name="Sinninghe Damste J.S."/>
        </authorList>
    </citation>
    <scope>NUCLEOTIDE SEQUENCE [LARGE SCALE GENOMIC DNA]</scope>
    <source>
        <strain evidence="1">NIOZ-UU27</strain>
    </source>
</reference>
<sequence length="196" mass="21944">MIIEKGLAQLRNIPYFPVIQSRSKYELIDIILTVIGVAFEEVSKRAPELKGEIAFWNDGRRCAMGVLPKGPYISLEKSGDRILYLGKGLISPDVTFLFKNLDSAVLVLTAQMSAHQAMAECRILLDGQVSYGMEMNRALAIVETYLFPQFILNKIFKRKPQLSLYQLITKGTVYAAFLPAFLKNGLKCAMRTSSNS</sequence>
<name>A0A8J6N2L1_9DELT</name>
<dbReference type="Proteomes" id="UP000650524">
    <property type="component" value="Unassembled WGS sequence"/>
</dbReference>
<evidence type="ECO:0000313" key="1">
    <source>
        <dbReference type="EMBL" id="MBC8179052.1"/>
    </source>
</evidence>
<proteinExistence type="predicted"/>
<dbReference type="EMBL" id="JACNJD010000340">
    <property type="protein sequence ID" value="MBC8179052.1"/>
    <property type="molecule type" value="Genomic_DNA"/>
</dbReference>
<protein>
    <recommendedName>
        <fullName evidence="3">SCP2 domain-containing protein</fullName>
    </recommendedName>
</protein>
<evidence type="ECO:0008006" key="3">
    <source>
        <dbReference type="Google" id="ProtNLM"/>
    </source>
</evidence>
<comment type="caution">
    <text evidence="1">The sequence shown here is derived from an EMBL/GenBank/DDBJ whole genome shotgun (WGS) entry which is preliminary data.</text>
</comment>